<dbReference type="OrthoDB" id="9811754at2"/>
<comment type="similarity">
    <text evidence="2">Belongs to the membrane fusion protein (MFP) (TC 8.A.1) family.</text>
</comment>
<evidence type="ECO:0000259" key="7">
    <source>
        <dbReference type="Pfam" id="PF25917"/>
    </source>
</evidence>
<dbReference type="InterPro" id="IPR058624">
    <property type="entry name" value="MdtA-like_HH"/>
</dbReference>
<dbReference type="PANTHER" id="PTHR30367:SF1">
    <property type="entry name" value="MULTIDRUG RESISTANCE PROTEIN MDTN"/>
    <property type="match status" value="1"/>
</dbReference>
<dbReference type="Gene3D" id="2.40.30.170">
    <property type="match status" value="1"/>
</dbReference>
<evidence type="ECO:0000259" key="6">
    <source>
        <dbReference type="Pfam" id="PF25876"/>
    </source>
</evidence>
<dbReference type="Gene3D" id="1.10.287.470">
    <property type="entry name" value="Helix hairpin bin"/>
    <property type="match status" value="1"/>
</dbReference>
<dbReference type="InterPro" id="IPR058634">
    <property type="entry name" value="AaeA-lik-b-barrel"/>
</dbReference>
<dbReference type="PANTHER" id="PTHR30367">
    <property type="entry name" value="P-HYDROXYBENZOIC ACID EFFLUX PUMP SUBUNIT AAEA-RELATED"/>
    <property type="match status" value="1"/>
</dbReference>
<reference evidence="9 10" key="1">
    <citation type="journal article" date="2012" name="Genet. Mol. Biol.">
        <title>Analysis of 16S rRNA and mxaF genes revealing insights into Methylobacterium niche-specific plant association.</title>
        <authorList>
            <person name="Dourado M.N."/>
            <person name="Andreote F.D."/>
            <person name="Dini-Andreote F."/>
            <person name="Conti R."/>
            <person name="Araujo J.M."/>
            <person name="Araujo W.L."/>
        </authorList>
    </citation>
    <scope>NUCLEOTIDE SEQUENCE [LARGE SCALE GENOMIC DNA]</scope>
    <source>
        <strain evidence="9 10">SR1.6/6</strain>
    </source>
</reference>
<dbReference type="GO" id="GO:0016020">
    <property type="term" value="C:membrane"/>
    <property type="evidence" value="ECO:0007669"/>
    <property type="project" value="InterPro"/>
</dbReference>
<name>A0A6B9G316_9HYPH</name>
<dbReference type="GO" id="GO:0022857">
    <property type="term" value="F:transmembrane transporter activity"/>
    <property type="evidence" value="ECO:0007669"/>
    <property type="project" value="InterPro"/>
</dbReference>
<evidence type="ECO:0000313" key="10">
    <source>
        <dbReference type="Proteomes" id="UP000012488"/>
    </source>
</evidence>
<dbReference type="Pfam" id="PF25876">
    <property type="entry name" value="HH_MFP_RND"/>
    <property type="match status" value="1"/>
</dbReference>
<evidence type="ECO:0000256" key="5">
    <source>
        <dbReference type="ARBA" id="ARBA00023136"/>
    </source>
</evidence>
<dbReference type="AlphaFoldDB" id="A0A6B9G316"/>
<dbReference type="InterPro" id="IPR006143">
    <property type="entry name" value="RND_pump_MFP"/>
</dbReference>
<evidence type="ECO:0000256" key="2">
    <source>
        <dbReference type="ARBA" id="ARBA00009477"/>
    </source>
</evidence>
<evidence type="ECO:0000256" key="3">
    <source>
        <dbReference type="ARBA" id="ARBA00022692"/>
    </source>
</evidence>
<keyword evidence="4" id="KW-1133">Transmembrane helix</keyword>
<evidence type="ECO:0000313" key="9">
    <source>
        <dbReference type="EMBL" id="QGY06238.1"/>
    </source>
</evidence>
<feature type="domain" description="p-hydroxybenzoic acid efflux pump subunit AaeA-like beta-barrel" evidence="8">
    <location>
        <begin position="179"/>
        <end position="275"/>
    </location>
</feature>
<dbReference type="Pfam" id="PF25917">
    <property type="entry name" value="BSH_RND"/>
    <property type="match status" value="1"/>
</dbReference>
<reference evidence="9 10" key="2">
    <citation type="journal article" date="2013" name="Genome Announc.">
        <title>Draft Genome Sequence of Methylobacterium mesophilicum Strain SR1.6/6, Isolated from Citrus sinensis.</title>
        <authorList>
            <person name="Marinho Almeida D."/>
            <person name="Dini-Andreote F."/>
            <person name="Camargo Neves A.A."/>
            <person name="Juca Ramos R.T."/>
            <person name="Andreote F.D."/>
            <person name="Carneiro A.R."/>
            <person name="Oliveira de Souza Lima A."/>
            <person name="Caracciolo Gomes de Sa P.H."/>
            <person name="Ribeiro Barbosa M.S."/>
            <person name="Araujo W.L."/>
            <person name="Silva A."/>
        </authorList>
    </citation>
    <scope>NUCLEOTIDE SEQUENCE [LARGE SCALE GENOMIC DNA]</scope>
    <source>
        <strain evidence="9 10">SR1.6/6</strain>
    </source>
</reference>
<dbReference type="SUPFAM" id="SSF111369">
    <property type="entry name" value="HlyD-like secretion proteins"/>
    <property type="match status" value="1"/>
</dbReference>
<keyword evidence="5" id="KW-0472">Membrane</keyword>
<dbReference type="KEGG" id="mmes:MMSR116_18205"/>
<dbReference type="Proteomes" id="UP000012488">
    <property type="component" value="Chromosome"/>
</dbReference>
<dbReference type="InterPro" id="IPR050393">
    <property type="entry name" value="MFP_Efflux_Pump"/>
</dbReference>
<evidence type="ECO:0000256" key="1">
    <source>
        <dbReference type="ARBA" id="ARBA00004167"/>
    </source>
</evidence>
<dbReference type="NCBIfam" id="TIGR01730">
    <property type="entry name" value="RND_mfp"/>
    <property type="match status" value="1"/>
</dbReference>
<gene>
    <name evidence="9" type="ORF">MMSR116_18205</name>
</gene>
<dbReference type="EMBL" id="CP043538">
    <property type="protein sequence ID" value="QGY06238.1"/>
    <property type="molecule type" value="Genomic_DNA"/>
</dbReference>
<proteinExistence type="inferred from homology"/>
<dbReference type="Pfam" id="PF25963">
    <property type="entry name" value="Beta-barrel_AAEA"/>
    <property type="match status" value="1"/>
</dbReference>
<feature type="domain" description="Multidrug resistance protein MdtA-like alpha-helical hairpin" evidence="6">
    <location>
        <begin position="77"/>
        <end position="140"/>
    </location>
</feature>
<evidence type="ECO:0000256" key="4">
    <source>
        <dbReference type="ARBA" id="ARBA00022989"/>
    </source>
</evidence>
<sequence>MTLGTAFIAGLLGFGLWESYMLAPWTRDATVRAYVITQTPEVSGEIVNLPVHADRFVHKGDFLMEIDPTDYEVAVKGAEAAVAGAKADLEAKRAQMKRREQLATGGYVSTEEQQRFSSGALMAEAAVDQAQANLMRAKVNRRRTRLVSPVNGYITNLTVQAGDYASAGKRVLSIVNSDSFWIDAYFEETQLGRIHVGDHATAALMGREGLLKGHVESVARGIEVANAQAGAAGLASVNPVYSWIRLAQRVPVRIAIDEVPSNIDLVVGLTSTVQVEDGAKPLATVRGVLASWADMARERVQTLFRSPGTR</sequence>
<feature type="domain" description="Multidrug resistance protein MdtA-like barrel-sandwich hybrid" evidence="7">
    <location>
        <begin position="37"/>
        <end position="175"/>
    </location>
</feature>
<protein>
    <submittedName>
        <fullName evidence="9">HlyD family secretion protein</fullName>
    </submittedName>
</protein>
<dbReference type="InterPro" id="IPR058625">
    <property type="entry name" value="MdtA-like_BSH"/>
</dbReference>
<evidence type="ECO:0000259" key="8">
    <source>
        <dbReference type="Pfam" id="PF25963"/>
    </source>
</evidence>
<organism evidence="9 10">
    <name type="scientific">Methylobacterium mesophilicum SR1.6/6</name>
    <dbReference type="NCBI Taxonomy" id="908290"/>
    <lineage>
        <taxon>Bacteria</taxon>
        <taxon>Pseudomonadati</taxon>
        <taxon>Pseudomonadota</taxon>
        <taxon>Alphaproteobacteria</taxon>
        <taxon>Hyphomicrobiales</taxon>
        <taxon>Methylobacteriaceae</taxon>
        <taxon>Methylobacterium</taxon>
    </lineage>
</organism>
<accession>A0A6B9G316</accession>
<comment type="subcellular location">
    <subcellularLocation>
        <location evidence="1">Membrane</location>
        <topology evidence="1">Single-pass membrane protein</topology>
    </subcellularLocation>
</comment>
<keyword evidence="3" id="KW-0812">Transmembrane</keyword>